<proteinExistence type="predicted"/>
<sequence length="41" mass="4292">MAALVGHQHTVALFLTTAILAMAMLSSPLLAQGDKDSNCFC</sequence>
<dbReference type="EMBL" id="CM029048">
    <property type="protein sequence ID" value="KAG2576837.1"/>
    <property type="molecule type" value="Genomic_DNA"/>
</dbReference>
<organism evidence="2 3">
    <name type="scientific">Panicum virgatum</name>
    <name type="common">Blackwell switchgrass</name>
    <dbReference type="NCBI Taxonomy" id="38727"/>
    <lineage>
        <taxon>Eukaryota</taxon>
        <taxon>Viridiplantae</taxon>
        <taxon>Streptophyta</taxon>
        <taxon>Embryophyta</taxon>
        <taxon>Tracheophyta</taxon>
        <taxon>Spermatophyta</taxon>
        <taxon>Magnoliopsida</taxon>
        <taxon>Liliopsida</taxon>
        <taxon>Poales</taxon>
        <taxon>Poaceae</taxon>
        <taxon>PACMAD clade</taxon>
        <taxon>Panicoideae</taxon>
        <taxon>Panicodae</taxon>
        <taxon>Paniceae</taxon>
        <taxon>Panicinae</taxon>
        <taxon>Panicum</taxon>
        <taxon>Panicum sect. Hiantes</taxon>
    </lineage>
</organism>
<gene>
    <name evidence="2" type="ORF">PVAP13_6NG060400</name>
</gene>
<dbReference type="AlphaFoldDB" id="A0A8T0QUG4"/>
<protein>
    <submittedName>
        <fullName evidence="2">Uncharacterized protein</fullName>
    </submittedName>
</protein>
<accession>A0A8T0QUG4</accession>
<comment type="caution">
    <text evidence="2">The sequence shown here is derived from an EMBL/GenBank/DDBJ whole genome shotgun (WGS) entry which is preliminary data.</text>
</comment>
<evidence type="ECO:0000256" key="1">
    <source>
        <dbReference type="SAM" id="SignalP"/>
    </source>
</evidence>
<keyword evidence="1" id="KW-0732">Signal</keyword>
<dbReference type="Proteomes" id="UP000823388">
    <property type="component" value="Chromosome 6N"/>
</dbReference>
<evidence type="ECO:0000313" key="3">
    <source>
        <dbReference type="Proteomes" id="UP000823388"/>
    </source>
</evidence>
<feature type="chain" id="PRO_5035886933" evidence="1">
    <location>
        <begin position="32"/>
        <end position="41"/>
    </location>
</feature>
<evidence type="ECO:0000313" key="2">
    <source>
        <dbReference type="EMBL" id="KAG2576837.1"/>
    </source>
</evidence>
<reference evidence="2" key="1">
    <citation type="submission" date="2020-05" db="EMBL/GenBank/DDBJ databases">
        <title>WGS assembly of Panicum virgatum.</title>
        <authorList>
            <person name="Lovell J.T."/>
            <person name="Jenkins J."/>
            <person name="Shu S."/>
            <person name="Juenger T.E."/>
            <person name="Schmutz J."/>
        </authorList>
    </citation>
    <scope>NUCLEOTIDE SEQUENCE</scope>
    <source>
        <strain evidence="2">AP13</strain>
    </source>
</reference>
<feature type="signal peptide" evidence="1">
    <location>
        <begin position="1"/>
        <end position="31"/>
    </location>
</feature>
<keyword evidence="3" id="KW-1185">Reference proteome</keyword>
<name>A0A8T0QUG4_PANVG</name>